<sequence>MSMQCRNNTKFLFWFFEMELKVHVCKLFNPTAVHIRSLSVESDLQKLALTRSDSSVEVWDCHKNLSFLKSYSCSNSGTMECVVWCQKRIFCGGSEGVLFEFSLHSSTVQNFIKVSVSPIICMASSPKNDQIAVGCRKEGVILVEFDDSNKPIITNKFLRQKGVFCNNTHVVYVYPLFNPLIDRVQSMAWQEQGKLLVTGSVSNFRIWNVQTLQCLQKVSVCHSTGKKTRINALKFINDYIVVSGDTAGRTSFWDINRGILIEVQCNFFFTSKCSHKSSVQAVCVEKASVEISLVLILDTGYVYTSGIDSLICQYQCMETTESSRKRNLDGETKLADLKKITFIESRRQRFQPTTVGSLVKENSWLLSAGVGATMYQIMDNGERHLYKPFHPDNVKCLAESNIVLFNNRTHLEVWRLGATAEDSDVSGTVLPLSKTPEKLLILISKKDKPITCCALGNTKQAWSILLAYSDTCNTNILFVVIKDDHTGLKVSLKKLKMLNAKLQPADALCFINVKSTEICVIAANGVLSFVAIEKFRLSLKFKIELTENSLCSVRKLVQSWDDRFLAAVTSHNDILVIDVTTKSIIRAPNKALCPVDLKFSSEKGTVVILFSSGHILEFSPNTRKCTPLCKSDILQPRKVPQWSKDCLGIAASKHLPNTVILYGDKKLSFVRKNSQNILQAVESVSQYGNCCFCDIMSDGELLVVQIDKDRYNAQLPALFKLQKFGRK</sequence>
<dbReference type="GO" id="GO:0000462">
    <property type="term" value="P:maturation of SSU-rRNA from tricistronic rRNA transcript (SSU-rRNA, 5.8S rRNA, LSU-rRNA)"/>
    <property type="evidence" value="ECO:0007669"/>
    <property type="project" value="InterPro"/>
</dbReference>
<dbReference type="GO" id="GO:0034455">
    <property type="term" value="C:t-UTP complex"/>
    <property type="evidence" value="ECO:0007669"/>
    <property type="project" value="TreeGrafter"/>
</dbReference>
<accession>A0A0V1G234</accession>
<dbReference type="InterPro" id="IPR036322">
    <property type="entry name" value="WD40_repeat_dom_sf"/>
</dbReference>
<dbReference type="SUPFAM" id="SSF50978">
    <property type="entry name" value="WD40 repeat-like"/>
    <property type="match status" value="1"/>
</dbReference>
<dbReference type="PANTHER" id="PTHR44163:SF1">
    <property type="entry name" value="U3 SMALL NUCLEOLAR RNA-ASSOCIATED PROTEIN 4 HOMOLOG"/>
    <property type="match status" value="1"/>
</dbReference>
<dbReference type="GO" id="GO:0003723">
    <property type="term" value="F:RNA binding"/>
    <property type="evidence" value="ECO:0007669"/>
    <property type="project" value="TreeGrafter"/>
</dbReference>
<dbReference type="InterPro" id="IPR015943">
    <property type="entry name" value="WD40/YVTN_repeat-like_dom_sf"/>
</dbReference>
<dbReference type="InterPro" id="IPR046351">
    <property type="entry name" value="UTP4"/>
</dbReference>
<evidence type="ECO:0000313" key="2">
    <source>
        <dbReference type="Proteomes" id="UP000054995"/>
    </source>
</evidence>
<dbReference type="EMBL" id="JYDT01000008">
    <property type="protein sequence ID" value="KRY92241.1"/>
    <property type="molecule type" value="Genomic_DNA"/>
</dbReference>
<dbReference type="AlphaFoldDB" id="A0A0V1G234"/>
<proteinExistence type="predicted"/>
<dbReference type="PANTHER" id="PTHR44163">
    <property type="entry name" value="U3 SMALL NUCLEOLAR RNA-ASSOCIATED PROTEIN 4 HOMOLOG"/>
    <property type="match status" value="1"/>
</dbReference>
<dbReference type="SMART" id="SM00320">
    <property type="entry name" value="WD40"/>
    <property type="match status" value="4"/>
</dbReference>
<protein>
    <submittedName>
        <fullName evidence="1">Cirhin</fullName>
    </submittedName>
</protein>
<dbReference type="Gene3D" id="2.130.10.10">
    <property type="entry name" value="YVTN repeat-like/Quinoprotein amine dehydrogenase"/>
    <property type="match status" value="2"/>
</dbReference>
<dbReference type="OrthoDB" id="8883818at2759"/>
<dbReference type="InterPro" id="IPR001680">
    <property type="entry name" value="WD40_rpt"/>
</dbReference>
<dbReference type="GO" id="GO:0030686">
    <property type="term" value="C:90S preribosome"/>
    <property type="evidence" value="ECO:0007669"/>
    <property type="project" value="InterPro"/>
</dbReference>
<evidence type="ECO:0000313" key="1">
    <source>
        <dbReference type="EMBL" id="KRY92241.1"/>
    </source>
</evidence>
<reference evidence="1 2" key="1">
    <citation type="submission" date="2015-01" db="EMBL/GenBank/DDBJ databases">
        <title>Evolution of Trichinella species and genotypes.</title>
        <authorList>
            <person name="Korhonen P.K."/>
            <person name="Edoardo P."/>
            <person name="Giuseppe L.R."/>
            <person name="Gasser R.B."/>
        </authorList>
    </citation>
    <scope>NUCLEOTIDE SEQUENCE [LARGE SCALE GENOMIC DNA]</scope>
    <source>
        <strain evidence="1">ISS470</strain>
    </source>
</reference>
<organism evidence="1 2">
    <name type="scientific">Trichinella pseudospiralis</name>
    <name type="common">Parasitic roundworm</name>
    <dbReference type="NCBI Taxonomy" id="6337"/>
    <lineage>
        <taxon>Eukaryota</taxon>
        <taxon>Metazoa</taxon>
        <taxon>Ecdysozoa</taxon>
        <taxon>Nematoda</taxon>
        <taxon>Enoplea</taxon>
        <taxon>Dorylaimia</taxon>
        <taxon>Trichinellida</taxon>
        <taxon>Trichinellidae</taxon>
        <taxon>Trichinella</taxon>
    </lineage>
</organism>
<dbReference type="Proteomes" id="UP000054995">
    <property type="component" value="Unassembled WGS sequence"/>
</dbReference>
<gene>
    <name evidence="1" type="primary">CIRH1A</name>
    <name evidence="1" type="ORF">T4D_13513</name>
</gene>
<keyword evidence="2" id="KW-1185">Reference proteome</keyword>
<comment type="caution">
    <text evidence="1">The sequence shown here is derived from an EMBL/GenBank/DDBJ whole genome shotgun (WGS) entry which is preliminary data.</text>
</comment>
<dbReference type="SUPFAM" id="SSF50998">
    <property type="entry name" value="Quinoprotein alcohol dehydrogenase-like"/>
    <property type="match status" value="1"/>
</dbReference>
<name>A0A0V1G234_TRIPS</name>
<dbReference type="GO" id="GO:0032040">
    <property type="term" value="C:small-subunit processome"/>
    <property type="evidence" value="ECO:0007669"/>
    <property type="project" value="TreeGrafter"/>
</dbReference>
<dbReference type="InterPro" id="IPR011047">
    <property type="entry name" value="Quinoprotein_ADH-like_sf"/>
</dbReference>